<evidence type="ECO:0000256" key="7">
    <source>
        <dbReference type="ARBA" id="ARBA00023136"/>
    </source>
</evidence>
<evidence type="ECO:0000256" key="1">
    <source>
        <dbReference type="ARBA" id="ARBA00004141"/>
    </source>
</evidence>
<dbReference type="InterPro" id="IPR002067">
    <property type="entry name" value="MCP"/>
</dbReference>
<evidence type="ECO:0000256" key="10">
    <source>
        <dbReference type="SAM" id="Phobius"/>
    </source>
</evidence>
<evidence type="ECO:0000256" key="5">
    <source>
        <dbReference type="ARBA" id="ARBA00022737"/>
    </source>
</evidence>
<dbReference type="Pfam" id="PF00153">
    <property type="entry name" value="Mito_carr"/>
    <property type="match status" value="3"/>
</dbReference>
<dbReference type="SUPFAM" id="SSF103506">
    <property type="entry name" value="Mitochondrial carrier"/>
    <property type="match status" value="1"/>
</dbReference>
<keyword evidence="7 8" id="KW-0472">Membrane</keyword>
<feature type="transmembrane region" description="Helical" evidence="10">
    <location>
        <begin position="194"/>
        <end position="213"/>
    </location>
</feature>
<feature type="transmembrane region" description="Helical" evidence="10">
    <location>
        <begin position="144"/>
        <end position="165"/>
    </location>
</feature>
<feature type="repeat" description="Solcar" evidence="8">
    <location>
        <begin position="2"/>
        <end position="83"/>
    </location>
</feature>
<evidence type="ECO:0000256" key="6">
    <source>
        <dbReference type="ARBA" id="ARBA00022989"/>
    </source>
</evidence>
<keyword evidence="12" id="KW-1185">Reference proteome</keyword>
<keyword evidence="3 9" id="KW-0813">Transport</keyword>
<accession>A0AB34IP11</accession>
<comment type="subcellular location">
    <subcellularLocation>
        <location evidence="1">Membrane</location>
        <topology evidence="1">Multi-pass membrane protein</topology>
    </subcellularLocation>
</comment>
<feature type="repeat" description="Solcar" evidence="8">
    <location>
        <begin position="194"/>
        <end position="279"/>
    </location>
</feature>
<evidence type="ECO:0000256" key="2">
    <source>
        <dbReference type="ARBA" id="ARBA00006375"/>
    </source>
</evidence>
<dbReference type="Gene3D" id="1.50.40.10">
    <property type="entry name" value="Mitochondrial carrier domain"/>
    <property type="match status" value="1"/>
</dbReference>
<dbReference type="GO" id="GO:0016020">
    <property type="term" value="C:membrane"/>
    <property type="evidence" value="ECO:0007669"/>
    <property type="project" value="UniProtKB-SubCell"/>
</dbReference>
<dbReference type="Proteomes" id="UP001515480">
    <property type="component" value="Unassembled WGS sequence"/>
</dbReference>
<keyword evidence="6 10" id="KW-1133">Transmembrane helix</keyword>
<reference evidence="11 12" key="1">
    <citation type="journal article" date="2024" name="Science">
        <title>Giant polyketide synthase enzymes in the biosynthesis of giant marine polyether toxins.</title>
        <authorList>
            <person name="Fallon T.R."/>
            <person name="Shende V.V."/>
            <person name="Wierzbicki I.H."/>
            <person name="Pendleton A.L."/>
            <person name="Watervoot N.F."/>
            <person name="Auber R.P."/>
            <person name="Gonzalez D.J."/>
            <person name="Wisecaver J.H."/>
            <person name="Moore B.S."/>
        </authorList>
    </citation>
    <scope>NUCLEOTIDE SEQUENCE [LARGE SCALE GENOMIC DNA]</scope>
    <source>
        <strain evidence="11 12">12B1</strain>
    </source>
</reference>
<dbReference type="PROSITE" id="PS50920">
    <property type="entry name" value="SOLCAR"/>
    <property type="match status" value="3"/>
</dbReference>
<dbReference type="PRINTS" id="PR00926">
    <property type="entry name" value="MITOCARRIER"/>
</dbReference>
<feature type="repeat" description="Solcar" evidence="8">
    <location>
        <begin position="90"/>
        <end position="172"/>
    </location>
</feature>
<keyword evidence="5" id="KW-0677">Repeat</keyword>
<dbReference type="AlphaFoldDB" id="A0AB34IP11"/>
<sequence>MNDFLCGAVAGAAADTCLFPFDTVRARMMTRSSHVKGGVLLEMMNLIRLDGARALYKGLPAHLLACIPGNGVFYFTYQAAKEAMEAHVHSEAARHAISASLGCLASLVIYTPMEVVKQRVMVSNTVGSRLMLQNILAQGGVRELYRGFAAGALTWVPYLSLYFLLYESLLNRLPRALTDPKHNADSPSHLSEEVPFFAALGCGVAAGFGAAALTNPFDVVRTKIQTGGISSPSSPFGMARRIAQREGVRGFARGMVARCMLLAPTSSLTVALFTSFKALAEKRKRKALDASR</sequence>
<name>A0AB34IP11_PRYPA</name>
<protein>
    <recommendedName>
        <fullName evidence="13">Mitochondrial carrier protein</fullName>
    </recommendedName>
</protein>
<evidence type="ECO:0000313" key="11">
    <source>
        <dbReference type="EMBL" id="KAL1503038.1"/>
    </source>
</evidence>
<evidence type="ECO:0008006" key="13">
    <source>
        <dbReference type="Google" id="ProtNLM"/>
    </source>
</evidence>
<evidence type="ECO:0000313" key="12">
    <source>
        <dbReference type="Proteomes" id="UP001515480"/>
    </source>
</evidence>
<evidence type="ECO:0000256" key="9">
    <source>
        <dbReference type="RuleBase" id="RU000488"/>
    </source>
</evidence>
<comment type="caution">
    <text evidence="11">The sequence shown here is derived from an EMBL/GenBank/DDBJ whole genome shotgun (WGS) entry which is preliminary data.</text>
</comment>
<evidence type="ECO:0000256" key="8">
    <source>
        <dbReference type="PROSITE-ProRule" id="PRU00282"/>
    </source>
</evidence>
<evidence type="ECO:0000256" key="4">
    <source>
        <dbReference type="ARBA" id="ARBA00022692"/>
    </source>
</evidence>
<proteinExistence type="inferred from homology"/>
<gene>
    <name evidence="11" type="ORF">AB1Y20_011106</name>
</gene>
<comment type="similarity">
    <text evidence="2 9">Belongs to the mitochondrial carrier (TC 2.A.29) family.</text>
</comment>
<dbReference type="InterPro" id="IPR023395">
    <property type="entry name" value="MCP_dom_sf"/>
</dbReference>
<keyword evidence="4 8" id="KW-0812">Transmembrane</keyword>
<dbReference type="InterPro" id="IPR018108">
    <property type="entry name" value="MCP_transmembrane"/>
</dbReference>
<dbReference type="PANTHER" id="PTHR45667">
    <property type="entry name" value="S-ADENOSYLMETHIONINE MITOCHONDRIAL CARRIER PROTEIN"/>
    <property type="match status" value="1"/>
</dbReference>
<dbReference type="EMBL" id="JBGBPQ010000022">
    <property type="protein sequence ID" value="KAL1503038.1"/>
    <property type="molecule type" value="Genomic_DNA"/>
</dbReference>
<evidence type="ECO:0000256" key="3">
    <source>
        <dbReference type="ARBA" id="ARBA00022448"/>
    </source>
</evidence>
<dbReference type="GO" id="GO:0055085">
    <property type="term" value="P:transmembrane transport"/>
    <property type="evidence" value="ECO:0007669"/>
    <property type="project" value="InterPro"/>
</dbReference>
<organism evidence="11 12">
    <name type="scientific">Prymnesium parvum</name>
    <name type="common">Toxic golden alga</name>
    <dbReference type="NCBI Taxonomy" id="97485"/>
    <lineage>
        <taxon>Eukaryota</taxon>
        <taxon>Haptista</taxon>
        <taxon>Haptophyta</taxon>
        <taxon>Prymnesiophyceae</taxon>
        <taxon>Prymnesiales</taxon>
        <taxon>Prymnesiaceae</taxon>
        <taxon>Prymnesium</taxon>
    </lineage>
</organism>